<dbReference type="GO" id="GO:0007165">
    <property type="term" value="P:signal transduction"/>
    <property type="evidence" value="ECO:0007669"/>
    <property type="project" value="InterPro"/>
</dbReference>
<sequence>MAHALVTNVSVGPSDELIQLVSFTVDHEEYGVDVLKVREIIRMSTITHVPEAPPYVDGIINLRGRVIPIISMRDKFGLADVASDNRTRIVVMGVGDALLGFRVDAVSEVIRIAGNRIQPSPALLSSGGEQEYIVGVVDQGEKLLVMLDPDKMLTPRELGQLGDTSRLC</sequence>
<dbReference type="OrthoDB" id="9790406at2"/>
<dbReference type="SMART" id="SM00260">
    <property type="entry name" value="CheW"/>
    <property type="match status" value="1"/>
</dbReference>
<dbReference type="InterPro" id="IPR036061">
    <property type="entry name" value="CheW-like_dom_sf"/>
</dbReference>
<evidence type="ECO:0000313" key="3">
    <source>
        <dbReference type="Proteomes" id="UP000000577"/>
    </source>
</evidence>
<dbReference type="Gene3D" id="2.40.50.180">
    <property type="entry name" value="CheA-289, Domain 4"/>
    <property type="match status" value="1"/>
</dbReference>
<evidence type="ECO:0000313" key="2">
    <source>
        <dbReference type="EMBL" id="AAR35951.2"/>
    </source>
</evidence>
<dbReference type="eggNOG" id="COG0835">
    <property type="taxonomic scope" value="Bacteria"/>
</dbReference>
<dbReference type="PROSITE" id="PS50851">
    <property type="entry name" value="CHEW"/>
    <property type="match status" value="1"/>
</dbReference>
<reference evidence="2 3" key="1">
    <citation type="journal article" date="2003" name="Science">
        <title>Genome of Geobacter sulfurreducens: metal reduction in subsurface environments.</title>
        <authorList>
            <person name="Methe B.A."/>
            <person name="Nelson K.E."/>
            <person name="Eisen J.A."/>
            <person name="Paulsen I.T."/>
            <person name="Nelson W."/>
            <person name="Heidelberg J.F."/>
            <person name="Wu D."/>
            <person name="Wu M."/>
            <person name="Ward N."/>
            <person name="Beanan M.J."/>
            <person name="Dodson R.J."/>
            <person name="Madupu R."/>
            <person name="Brinkac L.M."/>
            <person name="Daugherty S.C."/>
            <person name="DeBoy R.T."/>
            <person name="Durkin A.S."/>
            <person name="Gwinn M."/>
            <person name="Kolonay J.F."/>
            <person name="Sullivan S.A."/>
            <person name="Haft D.H."/>
            <person name="Selengut J."/>
            <person name="Davidsen T.M."/>
            <person name="Zafar N."/>
            <person name="White O."/>
            <person name="Tran B."/>
            <person name="Romero C."/>
            <person name="Forberger H.A."/>
            <person name="Weidman J."/>
            <person name="Khouri H."/>
            <person name="Feldblyum T.V."/>
            <person name="Utterback T.R."/>
            <person name="Van Aken S.E."/>
            <person name="Lovley D.R."/>
            <person name="Fraser C.M."/>
        </authorList>
    </citation>
    <scope>NUCLEOTIDE SEQUENCE [LARGE SCALE GENOMIC DNA]</scope>
    <source>
        <strain evidence="3">ATCC 51573 / DSM 12127 / PCA</strain>
    </source>
</reference>
<organism evidence="2 3">
    <name type="scientific">Geobacter sulfurreducens (strain ATCC 51573 / DSM 12127 / PCA)</name>
    <dbReference type="NCBI Taxonomy" id="243231"/>
    <lineage>
        <taxon>Bacteria</taxon>
        <taxon>Pseudomonadati</taxon>
        <taxon>Thermodesulfobacteriota</taxon>
        <taxon>Desulfuromonadia</taxon>
        <taxon>Geobacterales</taxon>
        <taxon>Geobacteraceae</taxon>
        <taxon>Geobacter</taxon>
    </lineage>
</organism>
<dbReference type="Gene3D" id="2.30.30.40">
    <property type="entry name" value="SH3 Domains"/>
    <property type="match status" value="1"/>
</dbReference>
<dbReference type="EMBL" id="AE017180">
    <property type="protein sequence ID" value="AAR35951.2"/>
    <property type="molecule type" value="Genomic_DNA"/>
</dbReference>
<dbReference type="PATRIC" id="fig|243231.5.peg.2610"/>
<protein>
    <submittedName>
        <fullName evidence="2">Scaffold protein CheW associated with MCPs of classes 40H and 40+24H</fullName>
    </submittedName>
</protein>
<dbReference type="InterPro" id="IPR039315">
    <property type="entry name" value="CheW"/>
</dbReference>
<dbReference type="InterPro" id="IPR002545">
    <property type="entry name" value="CheW-lke_dom"/>
</dbReference>
<feature type="domain" description="CheW-like" evidence="1">
    <location>
        <begin position="17"/>
        <end position="158"/>
    </location>
</feature>
<dbReference type="InParanoid" id="Q74A13"/>
<proteinExistence type="predicted"/>
<dbReference type="SMR" id="Q74A13"/>
<evidence type="ECO:0000259" key="1">
    <source>
        <dbReference type="PROSITE" id="PS50851"/>
    </source>
</evidence>
<dbReference type="GO" id="GO:0006935">
    <property type="term" value="P:chemotaxis"/>
    <property type="evidence" value="ECO:0000318"/>
    <property type="project" value="GO_Central"/>
</dbReference>
<dbReference type="CDD" id="cd00732">
    <property type="entry name" value="CheW"/>
    <property type="match status" value="1"/>
</dbReference>
<dbReference type="PANTHER" id="PTHR22617">
    <property type="entry name" value="CHEMOTAXIS SENSOR HISTIDINE KINASE-RELATED"/>
    <property type="match status" value="1"/>
</dbReference>
<dbReference type="GO" id="GO:0005829">
    <property type="term" value="C:cytosol"/>
    <property type="evidence" value="ECO:0000318"/>
    <property type="project" value="GO_Central"/>
</dbReference>
<dbReference type="Pfam" id="PF01584">
    <property type="entry name" value="CheW"/>
    <property type="match status" value="1"/>
</dbReference>
<dbReference type="Proteomes" id="UP000000577">
    <property type="component" value="Chromosome"/>
</dbReference>
<dbReference type="STRING" id="243231.GSU2578"/>
<keyword evidence="3" id="KW-1185">Reference proteome</keyword>
<dbReference type="EnsemblBacteria" id="AAR35951">
    <property type="protein sequence ID" value="AAR35951"/>
    <property type="gene ID" value="GSU2578"/>
</dbReference>
<dbReference type="AlphaFoldDB" id="Q74A13"/>
<name>Q74A13_GEOSL</name>
<dbReference type="SUPFAM" id="SSF50341">
    <property type="entry name" value="CheW-like"/>
    <property type="match status" value="1"/>
</dbReference>
<accession>Q74A13</accession>
<dbReference type="RefSeq" id="WP_010943214.1">
    <property type="nucleotide sequence ID" value="NC_002939.5"/>
</dbReference>
<reference evidence="2 3" key="2">
    <citation type="journal article" date="2012" name="BMC Genomics">
        <title>Comparative genomic analysis of Geobacter sulfurreducens KN400, a strain with enhanced capacity for extracellular electron transfer and electricity production.</title>
        <authorList>
            <person name="Butler J.E."/>
            <person name="Young N.D."/>
            <person name="Aklujkar M."/>
            <person name="Lovley D.R."/>
        </authorList>
    </citation>
    <scope>NUCLEOTIDE SEQUENCE [LARGE SCALE GENOMIC DNA]</scope>
    <source>
        <strain evidence="3">ATCC 51573 / DSM 12127 / PCA</strain>
    </source>
</reference>
<dbReference type="PANTHER" id="PTHR22617:SF23">
    <property type="entry name" value="CHEMOTAXIS PROTEIN CHEW"/>
    <property type="match status" value="1"/>
</dbReference>
<dbReference type="HOGENOM" id="CLU_048995_3_1_7"/>
<gene>
    <name evidence="2" type="primary">cheW64H-2</name>
    <name evidence="2" type="ordered locus">GSU2578</name>
</gene>
<dbReference type="KEGG" id="gsu:GSU2578"/>